<dbReference type="SUPFAM" id="SSF103481">
    <property type="entry name" value="Multidrug resistance efflux transporter EmrE"/>
    <property type="match status" value="2"/>
</dbReference>
<keyword evidence="2" id="KW-1133">Transmembrane helix</keyword>
<organism evidence="4 5">
    <name type="scientific">Oceanicella actignis</name>
    <dbReference type="NCBI Taxonomy" id="1189325"/>
    <lineage>
        <taxon>Bacteria</taxon>
        <taxon>Pseudomonadati</taxon>
        <taxon>Pseudomonadota</taxon>
        <taxon>Alphaproteobacteria</taxon>
        <taxon>Rhodobacterales</taxon>
        <taxon>Paracoccaceae</taxon>
        <taxon>Oceanicella</taxon>
    </lineage>
</organism>
<dbReference type="PANTHER" id="PTHR22911:SF135">
    <property type="entry name" value="BLR4310 PROTEIN"/>
    <property type="match status" value="1"/>
</dbReference>
<dbReference type="OrthoDB" id="9815809at2"/>
<dbReference type="InterPro" id="IPR037185">
    <property type="entry name" value="EmrE-like"/>
</dbReference>
<name>A0A1M7TY40_9RHOB</name>
<feature type="domain" description="EamA" evidence="3">
    <location>
        <begin position="25"/>
        <end position="157"/>
    </location>
</feature>
<feature type="transmembrane region" description="Helical" evidence="2">
    <location>
        <begin position="225"/>
        <end position="246"/>
    </location>
</feature>
<feature type="transmembrane region" description="Helical" evidence="2">
    <location>
        <begin position="118"/>
        <end position="136"/>
    </location>
</feature>
<gene>
    <name evidence="4" type="ORF">SAMN05216200_11171</name>
</gene>
<evidence type="ECO:0000313" key="4">
    <source>
        <dbReference type="EMBL" id="SHN75570.1"/>
    </source>
</evidence>
<protein>
    <submittedName>
        <fullName evidence="4">Permease of the drug/metabolite transporter (DMT) superfamily</fullName>
    </submittedName>
</protein>
<keyword evidence="2" id="KW-0812">Transmembrane</keyword>
<evidence type="ECO:0000313" key="5">
    <source>
        <dbReference type="Proteomes" id="UP000184066"/>
    </source>
</evidence>
<evidence type="ECO:0000256" key="1">
    <source>
        <dbReference type="SAM" id="MobiDB-lite"/>
    </source>
</evidence>
<feature type="transmembrane region" description="Helical" evidence="2">
    <location>
        <begin position="196"/>
        <end position="219"/>
    </location>
</feature>
<accession>A0A1M7TY40</accession>
<reference evidence="4 5" key="1">
    <citation type="submission" date="2016-12" db="EMBL/GenBank/DDBJ databases">
        <authorList>
            <person name="Song W.-J."/>
            <person name="Kurnit D.M."/>
        </authorList>
    </citation>
    <scope>NUCLEOTIDE SEQUENCE [LARGE SCALE GENOMIC DNA]</scope>
    <source>
        <strain evidence="4 5">CGMCC 1.10808</strain>
    </source>
</reference>
<dbReference type="Gene3D" id="1.10.3730.20">
    <property type="match status" value="1"/>
</dbReference>
<keyword evidence="5" id="KW-1185">Reference proteome</keyword>
<dbReference type="STRING" id="1189325.SAMN04488119_11071"/>
<dbReference type="RefSeq" id="WP_083581567.1">
    <property type="nucleotide sequence ID" value="NZ_FOHL01000010.1"/>
</dbReference>
<dbReference type="Pfam" id="PF00892">
    <property type="entry name" value="EamA"/>
    <property type="match status" value="2"/>
</dbReference>
<sequence>MSVAEGPPHPPAGAAAERDPGENARGAALMVAAMAGFAANDAIMKGVLESLPLFQAVFLRGLMGTALMALAAWRLGALRLPRGRDARLMAWRTAAEAGATAFYLTALMRMPLANATAILQAMPLTVTFAAALFLGAPVGWRRWSAIAAGFVGVLVILRPGPEGFGAGSLWVLAAVACMTARDLLSRSLSPALPSATATLWTMAALTLLAAPAAAAQGWAPVTPALALRLAAAACLILVGFGCVIAAMRVGDVAAVAPFRYVILVFAMILGAVFYGERPDAPMLLGAAIVIGAGLYTLRRERIRAED</sequence>
<dbReference type="PANTHER" id="PTHR22911">
    <property type="entry name" value="ACYL-MALONYL CONDENSING ENZYME-RELATED"/>
    <property type="match status" value="1"/>
</dbReference>
<dbReference type="InterPro" id="IPR000620">
    <property type="entry name" value="EamA_dom"/>
</dbReference>
<feature type="region of interest" description="Disordered" evidence="1">
    <location>
        <begin position="1"/>
        <end position="20"/>
    </location>
</feature>
<keyword evidence="2" id="KW-0472">Membrane</keyword>
<dbReference type="GO" id="GO:0016020">
    <property type="term" value="C:membrane"/>
    <property type="evidence" value="ECO:0007669"/>
    <property type="project" value="InterPro"/>
</dbReference>
<proteinExistence type="predicted"/>
<evidence type="ECO:0000259" key="3">
    <source>
        <dbReference type="Pfam" id="PF00892"/>
    </source>
</evidence>
<evidence type="ECO:0000256" key="2">
    <source>
        <dbReference type="SAM" id="Phobius"/>
    </source>
</evidence>
<dbReference type="Proteomes" id="UP000184066">
    <property type="component" value="Unassembled WGS sequence"/>
</dbReference>
<feature type="transmembrane region" description="Helical" evidence="2">
    <location>
        <begin position="258"/>
        <end position="274"/>
    </location>
</feature>
<feature type="domain" description="EamA" evidence="3">
    <location>
        <begin position="167"/>
        <end position="292"/>
    </location>
</feature>
<dbReference type="AlphaFoldDB" id="A0A1M7TY40"/>
<feature type="transmembrane region" description="Helical" evidence="2">
    <location>
        <begin position="53"/>
        <end position="73"/>
    </location>
</feature>
<feature type="transmembrane region" description="Helical" evidence="2">
    <location>
        <begin position="280"/>
        <end position="297"/>
    </location>
</feature>
<dbReference type="EMBL" id="FRDL01000011">
    <property type="protein sequence ID" value="SHN75570.1"/>
    <property type="molecule type" value="Genomic_DNA"/>
</dbReference>